<dbReference type="AlphaFoldDB" id="A0A0C3F0Q7"/>
<dbReference type="HOGENOM" id="CLU_114214_0_0_1"/>
<feature type="compositionally biased region" description="Basic and acidic residues" evidence="1">
    <location>
        <begin position="198"/>
        <end position="209"/>
    </location>
</feature>
<keyword evidence="3" id="KW-1185">Reference proteome</keyword>
<organism evidence="2 3">
    <name type="scientific">Piloderma croceum (strain F 1598)</name>
    <dbReference type="NCBI Taxonomy" id="765440"/>
    <lineage>
        <taxon>Eukaryota</taxon>
        <taxon>Fungi</taxon>
        <taxon>Dikarya</taxon>
        <taxon>Basidiomycota</taxon>
        <taxon>Agaricomycotina</taxon>
        <taxon>Agaricomycetes</taxon>
        <taxon>Agaricomycetidae</taxon>
        <taxon>Atheliales</taxon>
        <taxon>Atheliaceae</taxon>
        <taxon>Piloderma</taxon>
    </lineage>
</organism>
<reference evidence="3" key="2">
    <citation type="submission" date="2015-01" db="EMBL/GenBank/DDBJ databases">
        <title>Evolutionary Origins and Diversification of the Mycorrhizal Mutualists.</title>
        <authorList>
            <consortium name="DOE Joint Genome Institute"/>
            <consortium name="Mycorrhizal Genomics Consortium"/>
            <person name="Kohler A."/>
            <person name="Kuo A."/>
            <person name="Nagy L.G."/>
            <person name="Floudas D."/>
            <person name="Copeland A."/>
            <person name="Barry K.W."/>
            <person name="Cichocki N."/>
            <person name="Veneault-Fourrey C."/>
            <person name="LaButti K."/>
            <person name="Lindquist E.A."/>
            <person name="Lipzen A."/>
            <person name="Lundell T."/>
            <person name="Morin E."/>
            <person name="Murat C."/>
            <person name="Riley R."/>
            <person name="Ohm R."/>
            <person name="Sun H."/>
            <person name="Tunlid A."/>
            <person name="Henrissat B."/>
            <person name="Grigoriev I.V."/>
            <person name="Hibbett D.S."/>
            <person name="Martin F."/>
        </authorList>
    </citation>
    <scope>NUCLEOTIDE SEQUENCE [LARGE SCALE GENOMIC DNA]</scope>
    <source>
        <strain evidence="3">F 1598</strain>
    </source>
</reference>
<evidence type="ECO:0000313" key="2">
    <source>
        <dbReference type="EMBL" id="KIM78370.1"/>
    </source>
</evidence>
<sequence>MNPLASHCLPYCPSALPPVRPPPLNLDPPSTTSLSPQRSPNATSRHLILTRKPKKDGERKEDDFGGGVSDSDGDDARSDPRADGLWNDPPPTTTTNHVNNRVHLIPSSTSSSSTSRRFSNQLESAVGLSSSLQAQHATAQSTISALESKVTSLETLVRTSQAQDLVRSPLPVVQSSIDLTSLDSDVPAPSSPSPSRLTHSDVKRVKEIR</sequence>
<dbReference type="OrthoDB" id="3070469at2759"/>
<evidence type="ECO:0000313" key="3">
    <source>
        <dbReference type="Proteomes" id="UP000054166"/>
    </source>
</evidence>
<evidence type="ECO:0000256" key="1">
    <source>
        <dbReference type="SAM" id="MobiDB-lite"/>
    </source>
</evidence>
<feature type="region of interest" description="Disordered" evidence="1">
    <location>
        <begin position="180"/>
        <end position="209"/>
    </location>
</feature>
<reference evidence="2 3" key="1">
    <citation type="submission" date="2014-04" db="EMBL/GenBank/DDBJ databases">
        <authorList>
            <consortium name="DOE Joint Genome Institute"/>
            <person name="Kuo A."/>
            <person name="Tarkka M."/>
            <person name="Buscot F."/>
            <person name="Kohler A."/>
            <person name="Nagy L.G."/>
            <person name="Floudas D."/>
            <person name="Copeland A."/>
            <person name="Barry K.W."/>
            <person name="Cichocki N."/>
            <person name="Veneault-Fourrey C."/>
            <person name="LaButti K."/>
            <person name="Lindquist E.A."/>
            <person name="Lipzen A."/>
            <person name="Lundell T."/>
            <person name="Morin E."/>
            <person name="Murat C."/>
            <person name="Sun H."/>
            <person name="Tunlid A."/>
            <person name="Henrissat B."/>
            <person name="Grigoriev I.V."/>
            <person name="Hibbett D.S."/>
            <person name="Martin F."/>
            <person name="Nordberg H.P."/>
            <person name="Cantor M.N."/>
            <person name="Hua S.X."/>
        </authorList>
    </citation>
    <scope>NUCLEOTIDE SEQUENCE [LARGE SCALE GENOMIC DNA]</scope>
    <source>
        <strain evidence="2 3">F 1598</strain>
    </source>
</reference>
<feature type="region of interest" description="Disordered" evidence="1">
    <location>
        <begin position="1"/>
        <end position="118"/>
    </location>
</feature>
<dbReference type="Proteomes" id="UP000054166">
    <property type="component" value="Unassembled WGS sequence"/>
</dbReference>
<feature type="compositionally biased region" description="Low complexity" evidence="1">
    <location>
        <begin position="27"/>
        <end position="36"/>
    </location>
</feature>
<name>A0A0C3F0Q7_PILCF</name>
<feature type="compositionally biased region" description="Pro residues" evidence="1">
    <location>
        <begin position="15"/>
        <end position="26"/>
    </location>
</feature>
<dbReference type="EMBL" id="KN833017">
    <property type="protein sequence ID" value="KIM78370.1"/>
    <property type="molecule type" value="Genomic_DNA"/>
</dbReference>
<protein>
    <submittedName>
        <fullName evidence="2">Uncharacterized protein</fullName>
    </submittedName>
</protein>
<accession>A0A0C3F0Q7</accession>
<dbReference type="InParanoid" id="A0A0C3F0Q7"/>
<proteinExistence type="predicted"/>
<gene>
    <name evidence="2" type="ORF">PILCRDRAFT_11344</name>
</gene>